<evidence type="ECO:0000313" key="5">
    <source>
        <dbReference type="EMBL" id="MBB6507597.1"/>
    </source>
</evidence>
<dbReference type="Gene3D" id="2.120.10.30">
    <property type="entry name" value="TolB, C-terminal domain"/>
    <property type="match status" value="1"/>
</dbReference>
<organism evidence="5 6">
    <name type="scientific">Rhizobium soli</name>
    <dbReference type="NCBI Taxonomy" id="424798"/>
    <lineage>
        <taxon>Bacteria</taxon>
        <taxon>Pseudomonadati</taxon>
        <taxon>Pseudomonadota</taxon>
        <taxon>Alphaproteobacteria</taxon>
        <taxon>Hyphomicrobiales</taxon>
        <taxon>Rhizobiaceae</taxon>
        <taxon>Rhizobium/Agrobacterium group</taxon>
        <taxon>Rhizobium</taxon>
    </lineage>
</organism>
<gene>
    <name evidence="5" type="ORF">F4695_000929</name>
</gene>
<keyword evidence="6" id="KW-1185">Reference proteome</keyword>
<accession>A0A7X0JIV2</accession>
<dbReference type="GO" id="GO:0004341">
    <property type="term" value="F:gluconolactonase activity"/>
    <property type="evidence" value="ECO:0007669"/>
    <property type="project" value="TreeGrafter"/>
</dbReference>
<keyword evidence="3" id="KW-0862">Zinc</keyword>
<dbReference type="SUPFAM" id="SSF63829">
    <property type="entry name" value="Calcium-dependent phosphotriesterase"/>
    <property type="match status" value="1"/>
</dbReference>
<name>A0A7X0JIV2_9HYPH</name>
<evidence type="ECO:0000256" key="2">
    <source>
        <dbReference type="PIRSR" id="PIRSR605511-1"/>
    </source>
</evidence>
<feature type="active site" description="Proton donor/acceptor" evidence="2">
    <location>
        <position position="206"/>
    </location>
</feature>
<dbReference type="GO" id="GO:0005509">
    <property type="term" value="F:calcium ion binding"/>
    <property type="evidence" value="ECO:0007669"/>
    <property type="project" value="TreeGrafter"/>
</dbReference>
<dbReference type="AlphaFoldDB" id="A0A7X0JIV2"/>
<keyword evidence="3" id="KW-0479">Metal-binding</keyword>
<dbReference type="PRINTS" id="PR01790">
    <property type="entry name" value="SMP30FAMILY"/>
</dbReference>
<proteinExistence type="inferred from homology"/>
<feature type="binding site" evidence="3">
    <location>
        <position position="110"/>
    </location>
    <ligand>
        <name>substrate</name>
    </ligand>
</feature>
<feature type="binding site" evidence="3">
    <location>
        <position position="108"/>
    </location>
    <ligand>
        <name>substrate</name>
    </ligand>
</feature>
<dbReference type="InterPro" id="IPR013658">
    <property type="entry name" value="SGL"/>
</dbReference>
<comment type="caution">
    <text evidence="5">The sequence shown here is derived from an EMBL/GenBank/DDBJ whole genome shotgun (WGS) entry which is preliminary data.</text>
</comment>
<dbReference type="InterPro" id="IPR005511">
    <property type="entry name" value="SMP-30"/>
</dbReference>
<dbReference type="PANTHER" id="PTHR10907:SF47">
    <property type="entry name" value="REGUCALCIN"/>
    <property type="match status" value="1"/>
</dbReference>
<evidence type="ECO:0000256" key="3">
    <source>
        <dbReference type="PIRSR" id="PIRSR605511-2"/>
    </source>
</evidence>
<dbReference type="InterPro" id="IPR011042">
    <property type="entry name" value="6-blade_b-propeller_TolB-like"/>
</dbReference>
<evidence type="ECO:0000313" key="6">
    <source>
        <dbReference type="Proteomes" id="UP000585437"/>
    </source>
</evidence>
<reference evidence="5 6" key="1">
    <citation type="submission" date="2020-08" db="EMBL/GenBank/DDBJ databases">
        <title>The Agave Microbiome: Exploring the role of microbial communities in plant adaptations to desert environments.</title>
        <authorList>
            <person name="Partida-Martinez L.P."/>
        </authorList>
    </citation>
    <scope>NUCLEOTIDE SEQUENCE [LARGE SCALE GENOMIC DNA]</scope>
    <source>
        <strain evidence="5 6">AS3.12</strain>
    </source>
</reference>
<evidence type="ECO:0000256" key="1">
    <source>
        <dbReference type="ARBA" id="ARBA00008853"/>
    </source>
</evidence>
<sequence>MTTADFVSHPFQGSVLSSTPCELGEGASFDADTGTIWWFSILEKQLRSLDINTGKESVQILPIMGSVLVPVDAERQLIASDQGLFIRDRATGELTLHCDLEKDKPDNRSNDGRLHPSGALWIGTMGRTAAEGAGAIYHVVGGKVTTLFDKMSIPNAICFSPDGSTGYYVDTRINHLMRVDLDPLTGLPTSKPTLFIDGSGSPGGMDGAICDQDGTIWNARWGEGAVDHYGLDGVLLARFEVPAKRTTCPVVIGNGRLAVTSAWEGMDQDARTSDPLAGALFELAVPVTLGREPRYSA</sequence>
<feature type="domain" description="SMP-30/Gluconolactonase/LRE-like region" evidence="4">
    <location>
        <begin position="23"/>
        <end position="262"/>
    </location>
</feature>
<comment type="similarity">
    <text evidence="1">Belongs to the SMP-30/CGR1 family.</text>
</comment>
<dbReference type="RefSeq" id="WP_343060891.1">
    <property type="nucleotide sequence ID" value="NZ_JACHBU010000002.1"/>
</dbReference>
<dbReference type="GO" id="GO:0019853">
    <property type="term" value="P:L-ascorbic acid biosynthetic process"/>
    <property type="evidence" value="ECO:0007669"/>
    <property type="project" value="TreeGrafter"/>
</dbReference>
<feature type="binding site" evidence="3">
    <location>
        <position position="206"/>
    </location>
    <ligand>
        <name>a divalent metal cation</name>
        <dbReference type="ChEBI" id="CHEBI:60240"/>
    </ligand>
</feature>
<dbReference type="PANTHER" id="PTHR10907">
    <property type="entry name" value="REGUCALCIN"/>
    <property type="match status" value="1"/>
</dbReference>
<feature type="binding site" evidence="3">
    <location>
        <position position="25"/>
    </location>
    <ligand>
        <name>a divalent metal cation</name>
        <dbReference type="ChEBI" id="CHEBI:60240"/>
    </ligand>
</feature>
<feature type="binding site" evidence="3">
    <location>
        <position position="155"/>
    </location>
    <ligand>
        <name>a divalent metal cation</name>
        <dbReference type="ChEBI" id="CHEBI:60240"/>
    </ligand>
</feature>
<dbReference type="EMBL" id="JACHBU010000002">
    <property type="protein sequence ID" value="MBB6507597.1"/>
    <property type="molecule type" value="Genomic_DNA"/>
</dbReference>
<dbReference type="Pfam" id="PF08450">
    <property type="entry name" value="SGL"/>
    <property type="match status" value="1"/>
</dbReference>
<protein>
    <submittedName>
        <fullName evidence="5">Sugar lactone lactonase YvrE</fullName>
    </submittedName>
</protein>
<dbReference type="Proteomes" id="UP000585437">
    <property type="component" value="Unassembled WGS sequence"/>
</dbReference>
<comment type="cofactor">
    <cofactor evidence="3">
        <name>Zn(2+)</name>
        <dbReference type="ChEBI" id="CHEBI:29105"/>
    </cofactor>
    <text evidence="3">Binds 1 divalent metal cation per subunit.</text>
</comment>
<evidence type="ECO:0000259" key="4">
    <source>
        <dbReference type="Pfam" id="PF08450"/>
    </source>
</evidence>